<evidence type="ECO:0000256" key="1">
    <source>
        <dbReference type="ARBA" id="ARBA00004956"/>
    </source>
</evidence>
<dbReference type="GO" id="GO:2001295">
    <property type="term" value="P:malonyl-CoA biosynthetic process"/>
    <property type="evidence" value="ECO:0007669"/>
    <property type="project" value="UniProtKB-UniPathway"/>
</dbReference>
<evidence type="ECO:0000256" key="4">
    <source>
        <dbReference type="ARBA" id="ARBA00022679"/>
    </source>
</evidence>
<evidence type="ECO:0000256" key="9">
    <source>
        <dbReference type="ARBA" id="ARBA00023160"/>
    </source>
</evidence>
<dbReference type="UniPathway" id="UPA00655">
    <property type="reaction ID" value="UER00711"/>
</dbReference>
<dbReference type="GO" id="GO:0016743">
    <property type="term" value="F:carboxyl- or carbamoyltransferase activity"/>
    <property type="evidence" value="ECO:0007669"/>
    <property type="project" value="InterPro"/>
</dbReference>
<feature type="region of interest" description="Disordered" evidence="12">
    <location>
        <begin position="520"/>
        <end position="672"/>
    </location>
</feature>
<proteinExistence type="predicted"/>
<dbReference type="GO" id="GO:0009317">
    <property type="term" value="C:acetyl-CoA carboxylase complex"/>
    <property type="evidence" value="ECO:0007669"/>
    <property type="project" value="InterPro"/>
</dbReference>
<feature type="compositionally biased region" description="Basic and acidic residues" evidence="12">
    <location>
        <begin position="540"/>
        <end position="559"/>
    </location>
</feature>
<dbReference type="Gene3D" id="3.90.226.10">
    <property type="entry name" value="2-enoyl-CoA Hydratase, Chain A, domain 1"/>
    <property type="match status" value="1"/>
</dbReference>
<dbReference type="EMBL" id="WJXA01000004">
    <property type="protein sequence ID" value="KAF7145730.1"/>
    <property type="molecule type" value="Genomic_DNA"/>
</dbReference>
<name>A0A834H5J0_RHOSS</name>
<sequence>MTSLSHSPVTFTWNFASSTSASDLLRSSHNSVIGVPLKSLGRARVGVSRKAFTVSAKLFRRKKRHSYPWDGEDRNPKTDGELCRAIHPFKPLKVKPKPVILDFEKPLVALREKMIEVQKRANETDVDLSDLIVALENKYQQSPNLHGVLDEEAVVGNGGVVGKDDGGEAKGGVEAYRQFGLGLKRVEGSVYAHELAIVVAGVLKAIYTRLTPIQRVYIARHPHRPTSLDHIFNITDNVFLELHGDRHGYDDPSIVCGLGRMDDKTYMFIAHQKGRNTKESVHRNFGMPTPHGYRKALRFMHMADHHGWPIVTLIDTPGAFADLKSEALNQVPIISVVIGEGGSGGALAIGCANKLIMLENAVFYVARLSRMHEVYIPVFEMLAFIVMALRRSKMAFQLILNPEACAAIVWKTAKEAPRAARKLRITARELCRLKIADGMIREPLGGAHNDPYWTSQQIKKAILISMDELTKLDTQELLKHRQAKFRQMGRVQDVPLDPYKKRNMKKREAKEGFHFKKRILDPKESSMSNEISEAVNLSENNKKERKLEQEVDVKSKGPESENGGVSEESKDEKVVSENSKKECKLEQEADVKCKDVESENEVVSEESEDDEVDEEFFEESEDEGVDEASEDEEVDEEFFESADDGVDEASEDEEVDEEFFEESEDEGVNREYDDFIDLADINGEVDEKFEDVLDQSEIDKKIEALKKEIDQVEDSNYEFKDVFDQPETEKKVEALRKEIENSGASSLEDLTQDLKDKLLQLKEEVKSESVGGGASSGLHVNHSLPLSEFRARNIAINREIEHAINNSPDLTAKMERLDLVVKKAGKHPDSETRKKIRVLQLEIKQGIDEALKSSEKYEKLVAERSEQKVVEMVGMLPNLETLSKILVANRKPNQGIEEALNSSGYKKLMEEISGVNESSGEKQI</sequence>
<evidence type="ECO:0000256" key="3">
    <source>
        <dbReference type="ARBA" id="ARBA00022516"/>
    </source>
</evidence>
<evidence type="ECO:0000256" key="7">
    <source>
        <dbReference type="ARBA" id="ARBA00022840"/>
    </source>
</evidence>
<dbReference type="Proteomes" id="UP000626092">
    <property type="component" value="Unassembled WGS sequence"/>
</dbReference>
<dbReference type="GO" id="GO:0006633">
    <property type="term" value="P:fatty acid biosynthetic process"/>
    <property type="evidence" value="ECO:0007669"/>
    <property type="project" value="UniProtKB-KW"/>
</dbReference>
<keyword evidence="5" id="KW-0547">Nucleotide-binding</keyword>
<dbReference type="OrthoDB" id="196847at2759"/>
<dbReference type="PANTHER" id="PTHR42853:SF3">
    <property type="entry name" value="ACETYL-COENZYME A CARBOXYLASE CARBOXYL TRANSFERASE SUBUNIT ALPHA, CHLOROPLASTIC"/>
    <property type="match status" value="1"/>
</dbReference>
<dbReference type="GO" id="GO:0005524">
    <property type="term" value="F:ATP binding"/>
    <property type="evidence" value="ECO:0007669"/>
    <property type="project" value="UniProtKB-KW"/>
</dbReference>
<keyword evidence="4" id="KW-0808">Transferase</keyword>
<feature type="coiled-coil region" evidence="11">
    <location>
        <begin position="695"/>
        <end position="767"/>
    </location>
</feature>
<evidence type="ECO:0000256" key="2">
    <source>
        <dbReference type="ARBA" id="ARBA00011883"/>
    </source>
</evidence>
<dbReference type="GO" id="GO:0003989">
    <property type="term" value="F:acetyl-CoA carboxylase activity"/>
    <property type="evidence" value="ECO:0007669"/>
    <property type="project" value="InterPro"/>
</dbReference>
<accession>A0A834H5J0</accession>
<evidence type="ECO:0000256" key="12">
    <source>
        <dbReference type="SAM" id="MobiDB-lite"/>
    </source>
</evidence>
<evidence type="ECO:0000259" key="13">
    <source>
        <dbReference type="PROSITE" id="PS50989"/>
    </source>
</evidence>
<organism evidence="14 15">
    <name type="scientific">Rhododendron simsii</name>
    <name type="common">Sims's rhododendron</name>
    <dbReference type="NCBI Taxonomy" id="118357"/>
    <lineage>
        <taxon>Eukaryota</taxon>
        <taxon>Viridiplantae</taxon>
        <taxon>Streptophyta</taxon>
        <taxon>Embryophyta</taxon>
        <taxon>Tracheophyta</taxon>
        <taxon>Spermatophyta</taxon>
        <taxon>Magnoliopsida</taxon>
        <taxon>eudicotyledons</taxon>
        <taxon>Gunneridae</taxon>
        <taxon>Pentapetalae</taxon>
        <taxon>asterids</taxon>
        <taxon>Ericales</taxon>
        <taxon>Ericaceae</taxon>
        <taxon>Ericoideae</taxon>
        <taxon>Rhodoreae</taxon>
        <taxon>Rhododendron</taxon>
    </lineage>
</organism>
<feature type="compositionally biased region" description="Basic and acidic residues" evidence="12">
    <location>
        <begin position="567"/>
        <end position="597"/>
    </location>
</feature>
<evidence type="ECO:0000256" key="5">
    <source>
        <dbReference type="ARBA" id="ARBA00022741"/>
    </source>
</evidence>
<dbReference type="AlphaFoldDB" id="A0A834H5J0"/>
<keyword evidence="8" id="KW-0443">Lipid metabolism</keyword>
<evidence type="ECO:0000256" key="11">
    <source>
        <dbReference type="SAM" id="Coils"/>
    </source>
</evidence>
<dbReference type="PRINTS" id="PR01069">
    <property type="entry name" value="ACCCTRFRASEA"/>
</dbReference>
<keyword evidence="3" id="KW-0444">Lipid biosynthesis</keyword>
<feature type="domain" description="CoA carboxyltransferase C-terminal" evidence="13">
    <location>
        <begin position="194"/>
        <end position="468"/>
    </location>
</feature>
<reference evidence="14" key="1">
    <citation type="submission" date="2019-11" db="EMBL/GenBank/DDBJ databases">
        <authorList>
            <person name="Liu Y."/>
            <person name="Hou J."/>
            <person name="Li T.-Q."/>
            <person name="Guan C.-H."/>
            <person name="Wu X."/>
            <person name="Wu H.-Z."/>
            <person name="Ling F."/>
            <person name="Zhang R."/>
            <person name="Shi X.-G."/>
            <person name="Ren J.-P."/>
            <person name="Chen E.-F."/>
            <person name="Sun J.-M."/>
        </authorList>
    </citation>
    <scope>NUCLEOTIDE SEQUENCE</scope>
    <source>
        <strain evidence="14">Adult_tree_wgs_1</strain>
        <tissue evidence="14">Leaves</tissue>
    </source>
</reference>
<dbReference type="Pfam" id="PF03255">
    <property type="entry name" value="ACCA"/>
    <property type="match status" value="2"/>
</dbReference>
<dbReference type="InterPro" id="IPR011763">
    <property type="entry name" value="COA_CT_C"/>
</dbReference>
<evidence type="ECO:0000313" key="14">
    <source>
        <dbReference type="EMBL" id="KAF7145730.1"/>
    </source>
</evidence>
<comment type="catalytic activity">
    <reaction evidence="10">
        <text>N(6)-carboxybiotinyl-L-lysyl-[protein] + acetyl-CoA = N(6)-biotinyl-L-lysyl-[protein] + malonyl-CoA</text>
        <dbReference type="Rhea" id="RHEA:54728"/>
        <dbReference type="Rhea" id="RHEA-COMP:10505"/>
        <dbReference type="Rhea" id="RHEA-COMP:10506"/>
        <dbReference type="ChEBI" id="CHEBI:57288"/>
        <dbReference type="ChEBI" id="CHEBI:57384"/>
        <dbReference type="ChEBI" id="CHEBI:83144"/>
        <dbReference type="ChEBI" id="CHEBI:83145"/>
        <dbReference type="EC" id="2.1.3.15"/>
    </reaction>
</comment>
<evidence type="ECO:0000256" key="10">
    <source>
        <dbReference type="ARBA" id="ARBA00049152"/>
    </source>
</evidence>
<evidence type="ECO:0000313" key="15">
    <source>
        <dbReference type="Proteomes" id="UP000626092"/>
    </source>
</evidence>
<dbReference type="PANTHER" id="PTHR42853">
    <property type="entry name" value="ACETYL-COENZYME A CARBOXYLASE CARBOXYL TRANSFERASE SUBUNIT ALPHA"/>
    <property type="match status" value="1"/>
</dbReference>
<dbReference type="SUPFAM" id="SSF52096">
    <property type="entry name" value="ClpP/crotonase"/>
    <property type="match status" value="1"/>
</dbReference>
<feature type="compositionally biased region" description="Acidic residues" evidence="12">
    <location>
        <begin position="598"/>
        <end position="666"/>
    </location>
</feature>
<comment type="caution">
    <text evidence="14">The sequence shown here is derived from an EMBL/GenBank/DDBJ whole genome shotgun (WGS) entry which is preliminary data.</text>
</comment>
<evidence type="ECO:0000256" key="8">
    <source>
        <dbReference type="ARBA" id="ARBA00023098"/>
    </source>
</evidence>
<keyword evidence="11" id="KW-0175">Coiled coil</keyword>
<dbReference type="InterPro" id="IPR001095">
    <property type="entry name" value="Acetyl_CoA_COase_a_su"/>
</dbReference>
<dbReference type="EC" id="2.1.3.15" evidence="2"/>
<protein>
    <recommendedName>
        <fullName evidence="2">acetyl-CoA carboxytransferase</fullName>
        <ecNumber evidence="2">2.1.3.15</ecNumber>
    </recommendedName>
</protein>
<keyword evidence="7" id="KW-0067">ATP-binding</keyword>
<feature type="compositionally biased region" description="Polar residues" evidence="12">
    <location>
        <begin position="525"/>
        <end position="539"/>
    </location>
</feature>
<gene>
    <name evidence="14" type="ORF">RHSIM_Rhsim04G0165300</name>
</gene>
<keyword evidence="9" id="KW-0275">Fatty acid biosynthesis</keyword>
<comment type="pathway">
    <text evidence="1">Lipid metabolism; malonyl-CoA biosynthesis; malonyl-CoA from acetyl-CoA: step 1/1.</text>
</comment>
<keyword evidence="6" id="KW-0276">Fatty acid metabolism</keyword>
<keyword evidence="15" id="KW-1185">Reference proteome</keyword>
<dbReference type="PROSITE" id="PS50989">
    <property type="entry name" value="COA_CT_CTER"/>
    <property type="match status" value="1"/>
</dbReference>
<evidence type="ECO:0000256" key="6">
    <source>
        <dbReference type="ARBA" id="ARBA00022832"/>
    </source>
</evidence>
<dbReference type="InterPro" id="IPR029045">
    <property type="entry name" value="ClpP/crotonase-like_dom_sf"/>
</dbReference>